<keyword evidence="3 5" id="KW-1133">Transmembrane helix</keyword>
<keyword evidence="8" id="KW-1185">Reference proteome</keyword>
<evidence type="ECO:0000256" key="3">
    <source>
        <dbReference type="ARBA" id="ARBA00022989"/>
    </source>
</evidence>
<feature type="domain" description="G-protein coupled receptors family 3 profile" evidence="6">
    <location>
        <begin position="901"/>
        <end position="1140"/>
    </location>
</feature>
<keyword evidence="4 5" id="KW-0472">Membrane</keyword>
<protein>
    <recommendedName>
        <fullName evidence="6">G-protein coupled receptors family 3 profile domain-containing protein</fullName>
    </recommendedName>
</protein>
<evidence type="ECO:0000256" key="5">
    <source>
        <dbReference type="SAM" id="Phobius"/>
    </source>
</evidence>
<proteinExistence type="predicted"/>
<feature type="transmembrane region" description="Helical" evidence="5">
    <location>
        <begin position="1104"/>
        <end position="1129"/>
    </location>
</feature>
<dbReference type="AlphaFoldDB" id="A0A1Y1V2R7"/>
<accession>A0A1Y1V2R7</accession>
<dbReference type="Gene3D" id="2.10.25.10">
    <property type="entry name" value="Laminin"/>
    <property type="match status" value="1"/>
</dbReference>
<gene>
    <name evidence="7" type="ORF">BCR36DRAFT_124411</name>
</gene>
<evidence type="ECO:0000256" key="1">
    <source>
        <dbReference type="ARBA" id="ARBA00004141"/>
    </source>
</evidence>
<feature type="transmembrane region" description="Helical" evidence="5">
    <location>
        <begin position="932"/>
        <end position="953"/>
    </location>
</feature>
<dbReference type="OrthoDB" id="2129233at2759"/>
<feature type="transmembrane region" description="Helical" evidence="5">
    <location>
        <begin position="1080"/>
        <end position="1098"/>
    </location>
</feature>
<dbReference type="PANTHER" id="PTHR42264">
    <property type="entry name" value="EPHRIN_REC_LIKE DOMAIN-CONTAINING PROTEIN"/>
    <property type="match status" value="1"/>
</dbReference>
<evidence type="ECO:0000256" key="4">
    <source>
        <dbReference type="ARBA" id="ARBA00023136"/>
    </source>
</evidence>
<organism evidence="7 8">
    <name type="scientific">Piromyces finnis</name>
    <dbReference type="NCBI Taxonomy" id="1754191"/>
    <lineage>
        <taxon>Eukaryota</taxon>
        <taxon>Fungi</taxon>
        <taxon>Fungi incertae sedis</taxon>
        <taxon>Chytridiomycota</taxon>
        <taxon>Chytridiomycota incertae sedis</taxon>
        <taxon>Neocallimastigomycetes</taxon>
        <taxon>Neocallimastigales</taxon>
        <taxon>Neocallimastigaceae</taxon>
        <taxon>Piromyces</taxon>
    </lineage>
</organism>
<feature type="transmembrane region" description="Helical" evidence="5">
    <location>
        <begin position="965"/>
        <end position="983"/>
    </location>
</feature>
<dbReference type="EMBL" id="MCFH01000044">
    <property type="protein sequence ID" value="ORX44651.1"/>
    <property type="molecule type" value="Genomic_DNA"/>
</dbReference>
<dbReference type="GO" id="GO:0004930">
    <property type="term" value="F:G protein-coupled receptor activity"/>
    <property type="evidence" value="ECO:0007669"/>
    <property type="project" value="InterPro"/>
</dbReference>
<reference evidence="7 8" key="1">
    <citation type="submission" date="2016-08" db="EMBL/GenBank/DDBJ databases">
        <title>Genomes of anaerobic fungi encode conserved fungal cellulosomes for biomass hydrolysis.</title>
        <authorList>
            <consortium name="DOE Joint Genome Institute"/>
            <person name="Haitjema C.H."/>
            <person name="Gilmore S.P."/>
            <person name="Henske J.K."/>
            <person name="Solomon K.V."/>
            <person name="De Groot R."/>
            <person name="Kuo A."/>
            <person name="Mondo S.J."/>
            <person name="Salamov A.A."/>
            <person name="Labutti K."/>
            <person name="Zhao Z."/>
            <person name="Chiniquy J."/>
            <person name="Barry K."/>
            <person name="Brewer H.M."/>
            <person name="Purvine S.O."/>
            <person name="Wright A.T."/>
            <person name="Boxma B."/>
            <person name="Van Alen T."/>
            <person name="Hackstein J.H."/>
            <person name="Baker S.E."/>
            <person name="Grigoriev I.V."/>
            <person name="O'Malley M.A."/>
        </authorList>
    </citation>
    <scope>NUCLEOTIDE SEQUENCE [LARGE SCALE GENOMIC DNA]</scope>
    <source>
        <strain evidence="8">finn</strain>
    </source>
</reference>
<keyword evidence="2 5" id="KW-0812">Transmembrane</keyword>
<evidence type="ECO:0000313" key="8">
    <source>
        <dbReference type="Proteomes" id="UP000193719"/>
    </source>
</evidence>
<dbReference type="Proteomes" id="UP000193719">
    <property type="component" value="Unassembled WGS sequence"/>
</dbReference>
<name>A0A1Y1V2R7_9FUNG</name>
<feature type="transmembrane region" description="Helical" evidence="5">
    <location>
        <begin position="1049"/>
        <end position="1068"/>
    </location>
</feature>
<evidence type="ECO:0000259" key="6">
    <source>
        <dbReference type="PROSITE" id="PS50259"/>
    </source>
</evidence>
<feature type="transmembrane region" description="Helical" evidence="5">
    <location>
        <begin position="897"/>
        <end position="920"/>
    </location>
</feature>
<dbReference type="InterPro" id="IPR017978">
    <property type="entry name" value="GPCR_3_C"/>
</dbReference>
<evidence type="ECO:0000256" key="2">
    <source>
        <dbReference type="ARBA" id="ARBA00022692"/>
    </source>
</evidence>
<reference evidence="7 8" key="2">
    <citation type="submission" date="2016-08" db="EMBL/GenBank/DDBJ databases">
        <title>Pervasive Adenine N6-methylation of Active Genes in Fungi.</title>
        <authorList>
            <consortium name="DOE Joint Genome Institute"/>
            <person name="Mondo S.J."/>
            <person name="Dannebaum R.O."/>
            <person name="Kuo R.C."/>
            <person name="Labutti K."/>
            <person name="Haridas S."/>
            <person name="Kuo A."/>
            <person name="Salamov A."/>
            <person name="Ahrendt S.R."/>
            <person name="Lipzen A."/>
            <person name="Sullivan W."/>
            <person name="Andreopoulos W.B."/>
            <person name="Clum A."/>
            <person name="Lindquist E."/>
            <person name="Daum C."/>
            <person name="Ramamoorthy G.K."/>
            <person name="Gryganskyi A."/>
            <person name="Culley D."/>
            <person name="Magnuson J.K."/>
            <person name="James T.Y."/>
            <person name="O'Malley M.A."/>
            <person name="Stajich J.E."/>
            <person name="Spatafora J.W."/>
            <person name="Visel A."/>
            <person name="Grigoriev I.V."/>
        </authorList>
    </citation>
    <scope>NUCLEOTIDE SEQUENCE [LARGE SCALE GENOMIC DNA]</scope>
    <source>
        <strain evidence="8">finn</strain>
    </source>
</reference>
<evidence type="ECO:0000313" key="7">
    <source>
        <dbReference type="EMBL" id="ORX44651.1"/>
    </source>
</evidence>
<comment type="subcellular location">
    <subcellularLocation>
        <location evidence="1">Membrane</location>
        <topology evidence="1">Multi-pass membrane protein</topology>
    </subcellularLocation>
</comment>
<feature type="transmembrane region" description="Helical" evidence="5">
    <location>
        <begin position="1004"/>
        <end position="1023"/>
    </location>
</feature>
<dbReference type="PROSITE" id="PS50259">
    <property type="entry name" value="G_PROTEIN_RECEP_F3_4"/>
    <property type="match status" value="1"/>
</dbReference>
<sequence length="1183" mass="136631">MYFIQFNLIQIIYFLLWFNKKVIHYSYAKQIEINDYDTFEKELNNCNLNNNLDFIIKNNITIPRQINIACNKNVIINITGSSDEIYINQDFHNEFNNEDEDNLSNYMINLSEIKELNIKDVIINGNIYVSDGKNIELKNIIVVGDVFFNNISMDLIIDNVYFDANNEITNGYMLKVYNSKSKISNCIFSTSINISLVIYMKKCKNFEFSNIKINGSLNKMMTISEIHRSLLFYSSSGEIKNTKIYNFGDSFYKGYIVSLYDSNITISECEFSNGFGVISEAISIDSLSSLILNNSNFTDIYSSSNTSMIANNGNLSINKCKFKNNNYDKKIVNYRISKTGSLICGLDTSHTSINNVDIQNMKVNALFFINGFCSMNINDSKIKNIDVYGYGAVFSTFKATDAKLYIHNVEIINIYHRSEKGGAILVWLESEATISITGLELTGGYCKNQETRLVYFQANENSVLKMNYITINNVITYEYLIGFLDGHLLELNNVEFNNCYSEYGIISIPSGKRLYKKISNITIRNFNKNNEINYSFIFYDNSYTNSENEYVPFDNLFIKDSNFGSLIISNKPNFIYNMMNMTLENNNINFSAFYFNEYNIMRFHVTNSQFISNKGLSGTILYNDKSNLLYLNTLIFENCSFINNTAKDKGGIFYTNSNLNSVSFLNCVFNNNTAAIGSIGYSSKMEYEPFFYPNIYDDKKNILVKGYSYGDAFVTNPTKVNCTYRIPNEFYSGSEIESIICKLYDDYDNELRINEVDNLYLEDLIFFEISHPNNDDIILKGRTKYYCMKEGCSIQNISVIGRDGDHTIFFKIISFGDILPFNSQFNMSINISKCPENNYYNTTVNGYKELITCHLVKCTPACIHGNCKSNRCSCEKGWIGESCDHHPKYRKIVWIKWIFYFLAMIEIISVLVLTVLTLYFKNMKEIKLAKPFFLFSILIGIIFEIFNTFLIYLDPSTKICLAILWLKYMGQALIYGSIIVKCYQISNIYNTKNYKVVTNKKTLFIYYCIVMAHLILLMIWTTFDSNSLVQTGISYSKEQFEICRSPKSILIGNIFSLIFIIVGINELYKTRVIPKNLKEPLGMPIYVYSINVLIDIFATTYNDILLPHIINTIQVLSILVFCLVIFYNLNFKKIYSIIYEIYISNNNYVSNNSSDCERSMFNTKKALNNRNDQRFEISSIKCF</sequence>
<dbReference type="Pfam" id="PF00003">
    <property type="entry name" value="7tm_3"/>
    <property type="match status" value="1"/>
</dbReference>
<comment type="caution">
    <text evidence="7">The sequence shown here is derived from an EMBL/GenBank/DDBJ whole genome shotgun (WGS) entry which is preliminary data.</text>
</comment>
<dbReference type="GO" id="GO:0016020">
    <property type="term" value="C:membrane"/>
    <property type="evidence" value="ECO:0007669"/>
    <property type="project" value="UniProtKB-SubCell"/>
</dbReference>